<gene>
    <name evidence="3" type="ORF">U9M48_029573</name>
</gene>
<keyword evidence="4" id="KW-1185">Reference proteome</keyword>
<evidence type="ECO:0000313" key="3">
    <source>
        <dbReference type="EMBL" id="WVZ82293.1"/>
    </source>
</evidence>
<dbReference type="InterPro" id="IPR046533">
    <property type="entry name" value="DUF6598"/>
</dbReference>
<dbReference type="AlphaFoldDB" id="A0AAQ3TZ60"/>
<dbReference type="PANTHER" id="PTHR33065:SF95">
    <property type="entry name" value="OS07G0646300 PROTEIN"/>
    <property type="match status" value="1"/>
</dbReference>
<organism evidence="3 4">
    <name type="scientific">Paspalum notatum var. saurae</name>
    <dbReference type="NCBI Taxonomy" id="547442"/>
    <lineage>
        <taxon>Eukaryota</taxon>
        <taxon>Viridiplantae</taxon>
        <taxon>Streptophyta</taxon>
        <taxon>Embryophyta</taxon>
        <taxon>Tracheophyta</taxon>
        <taxon>Spermatophyta</taxon>
        <taxon>Magnoliopsida</taxon>
        <taxon>Liliopsida</taxon>
        <taxon>Poales</taxon>
        <taxon>Poaceae</taxon>
        <taxon>PACMAD clade</taxon>
        <taxon>Panicoideae</taxon>
        <taxon>Andropogonodae</taxon>
        <taxon>Paspaleae</taxon>
        <taxon>Paspalinae</taxon>
        <taxon>Paspalum</taxon>
    </lineage>
</organism>
<keyword evidence="1" id="KW-0732">Signal</keyword>
<protein>
    <recommendedName>
        <fullName evidence="2">DUF6598 domain-containing protein</fullName>
    </recommendedName>
</protein>
<name>A0AAQ3TZ60_PASNO</name>
<evidence type="ECO:0000256" key="1">
    <source>
        <dbReference type="SAM" id="SignalP"/>
    </source>
</evidence>
<dbReference type="PANTHER" id="PTHR33065">
    <property type="entry name" value="OS07G0486400 PROTEIN"/>
    <property type="match status" value="1"/>
</dbReference>
<feature type="chain" id="PRO_5042940552" description="DUF6598 domain-containing protein" evidence="1">
    <location>
        <begin position="29"/>
        <end position="468"/>
    </location>
</feature>
<evidence type="ECO:0000313" key="4">
    <source>
        <dbReference type="Proteomes" id="UP001341281"/>
    </source>
</evidence>
<sequence>MHRLSSALRFPLCFMASATTSLWLPALSRRVFPIMMSPICNPLPRLCVIHDTIPPVNRVFRLPRGPRNMATISRAEGDEFSIPYRRVSVSSADVIGLPLDNNEKRGAILDVIAGDDTTDKDACWNTSEVIYTEHDTWVQTAKHAGSDGDERRETKDHREIIVSDDEEYTVDTILAKSRHCDGSIYRGMDTWWKQMYNIVDRNETRLQAMALSYPTDCIIHDGICVRHQPRCMLQILSLELEKIPVDGGFVELYGYIAVRDDLDPLLNFIVNISRDEPIIVEQCSLINMVGPKRGIDIMDQALIEYDMRIKAGEHEKDDLQLIDGASIIGPAVIWNCPLTFQIASDSGAVGLTLSYLQAAVEATVEVFILEARSSFNLSLGCLTSGLNKEIRLFDGVIAESCFLKRSVVAVLKDSLIVLKFKLGSLLSGSDQHCCSFKSKTHGHDTQEIKTDFALFSMKVTWSTLPNAI</sequence>
<evidence type="ECO:0000259" key="2">
    <source>
        <dbReference type="Pfam" id="PF20241"/>
    </source>
</evidence>
<dbReference type="EMBL" id="CP144750">
    <property type="protein sequence ID" value="WVZ82293.1"/>
    <property type="molecule type" value="Genomic_DNA"/>
</dbReference>
<reference evidence="3 4" key="1">
    <citation type="submission" date="2024-02" db="EMBL/GenBank/DDBJ databases">
        <title>High-quality chromosome-scale genome assembly of Pensacola bahiagrass (Paspalum notatum Flugge var. saurae).</title>
        <authorList>
            <person name="Vega J.M."/>
            <person name="Podio M."/>
            <person name="Orjuela J."/>
            <person name="Siena L.A."/>
            <person name="Pessino S.C."/>
            <person name="Combes M.C."/>
            <person name="Mariac C."/>
            <person name="Albertini E."/>
            <person name="Pupilli F."/>
            <person name="Ortiz J.P.A."/>
            <person name="Leblanc O."/>
        </authorList>
    </citation>
    <scope>NUCLEOTIDE SEQUENCE [LARGE SCALE GENOMIC DNA]</scope>
    <source>
        <strain evidence="3">R1</strain>
        <tissue evidence="3">Leaf</tissue>
    </source>
</reference>
<accession>A0AAQ3TZ60</accession>
<proteinExistence type="predicted"/>
<dbReference type="Pfam" id="PF20241">
    <property type="entry name" value="DUF6598"/>
    <property type="match status" value="1"/>
</dbReference>
<dbReference type="Proteomes" id="UP001341281">
    <property type="component" value="Chromosome 06"/>
</dbReference>
<feature type="signal peptide" evidence="1">
    <location>
        <begin position="1"/>
        <end position="28"/>
    </location>
</feature>
<feature type="domain" description="DUF6598" evidence="2">
    <location>
        <begin position="232"/>
        <end position="459"/>
    </location>
</feature>